<dbReference type="KEGG" id="fak:FUA48_08725"/>
<dbReference type="InterPro" id="IPR036709">
    <property type="entry name" value="Autotransporte_beta_dom_sf"/>
</dbReference>
<keyword evidence="1" id="KW-0732">Signal</keyword>
<accession>A0A5B9FRZ0</accession>
<proteinExistence type="predicted"/>
<feature type="chain" id="PRO_5022851839" description="DUF3575 domain-containing protein" evidence="1">
    <location>
        <begin position="19"/>
        <end position="190"/>
    </location>
</feature>
<dbReference type="SUPFAM" id="SSF103515">
    <property type="entry name" value="Autotransporter"/>
    <property type="match status" value="1"/>
</dbReference>
<dbReference type="Proteomes" id="UP000321222">
    <property type="component" value="Chromosome"/>
</dbReference>
<dbReference type="AlphaFoldDB" id="A0A5B9FRZ0"/>
<feature type="signal peptide" evidence="1">
    <location>
        <begin position="1"/>
        <end position="18"/>
    </location>
</feature>
<protein>
    <recommendedName>
        <fullName evidence="4">DUF3575 domain-containing protein</fullName>
    </recommendedName>
</protein>
<evidence type="ECO:0008006" key="4">
    <source>
        <dbReference type="Google" id="ProtNLM"/>
    </source>
</evidence>
<name>A0A5B9FRZ0_9FLAO</name>
<evidence type="ECO:0000313" key="2">
    <source>
        <dbReference type="EMBL" id="QEE49665.1"/>
    </source>
</evidence>
<dbReference type="RefSeq" id="WP_147583173.1">
    <property type="nucleotide sequence ID" value="NZ_CP042831.1"/>
</dbReference>
<dbReference type="OrthoDB" id="1344859at2"/>
<gene>
    <name evidence="2" type="ORF">FUA48_08725</name>
</gene>
<sequence>MKKIFTLAAIVATAFTFAQDNDASGKYNNLSLNFMASEPHQGGLSYETNFLTSKHGSEGRTNVLNLSVGTMSYDVEFLSIDGTGFVAELGGRQYYGKNKAEFKGLYSSNYLSYGNISFDEDTMFGKFDGTYSYFSFFSPEIGYKFAFGNFTLDPFVGAIWKIEIKGQGDVDNVNVDEWAFRGGLKLGYKF</sequence>
<evidence type="ECO:0000313" key="3">
    <source>
        <dbReference type="Proteomes" id="UP000321222"/>
    </source>
</evidence>
<organism evidence="2 3">
    <name type="scientific">Flavobacterium alkalisoli</name>
    <dbReference type="NCBI Taxonomy" id="2602769"/>
    <lineage>
        <taxon>Bacteria</taxon>
        <taxon>Pseudomonadati</taxon>
        <taxon>Bacteroidota</taxon>
        <taxon>Flavobacteriia</taxon>
        <taxon>Flavobacteriales</taxon>
        <taxon>Flavobacteriaceae</taxon>
        <taxon>Flavobacterium</taxon>
    </lineage>
</organism>
<keyword evidence="3" id="KW-1185">Reference proteome</keyword>
<reference evidence="2 3" key="1">
    <citation type="submission" date="2019-08" db="EMBL/GenBank/DDBJ databases">
        <title>Flavobacterium alkalisoli sp. nov., isolated from rhizosphere soil of Suaeda salsa.</title>
        <authorList>
            <person name="Sun J.-Q."/>
            <person name="Xu L."/>
        </authorList>
    </citation>
    <scope>NUCLEOTIDE SEQUENCE [LARGE SCALE GENOMIC DNA]</scope>
    <source>
        <strain evidence="2 3">XS-5</strain>
    </source>
</reference>
<dbReference type="EMBL" id="CP042831">
    <property type="protein sequence ID" value="QEE49665.1"/>
    <property type="molecule type" value="Genomic_DNA"/>
</dbReference>
<evidence type="ECO:0000256" key="1">
    <source>
        <dbReference type="SAM" id="SignalP"/>
    </source>
</evidence>